<keyword evidence="4 6" id="KW-1133">Transmembrane helix</keyword>
<reference evidence="8" key="1">
    <citation type="submission" date="2018-06" db="EMBL/GenBank/DDBJ databases">
        <authorList>
            <person name="Zhirakovskaya E."/>
        </authorList>
    </citation>
    <scope>NUCLEOTIDE SEQUENCE</scope>
</reference>
<evidence type="ECO:0000256" key="2">
    <source>
        <dbReference type="ARBA" id="ARBA00022475"/>
    </source>
</evidence>
<keyword evidence="5 6" id="KW-0472">Membrane</keyword>
<organism evidence="8">
    <name type="scientific">hydrothermal vent metagenome</name>
    <dbReference type="NCBI Taxonomy" id="652676"/>
    <lineage>
        <taxon>unclassified sequences</taxon>
        <taxon>metagenomes</taxon>
        <taxon>ecological metagenomes</taxon>
    </lineage>
</organism>
<feature type="domain" description="Major facilitator superfamily (MFS) profile" evidence="7">
    <location>
        <begin position="7"/>
        <end position="381"/>
    </location>
</feature>
<feature type="transmembrane region" description="Helical" evidence="6">
    <location>
        <begin position="75"/>
        <end position="93"/>
    </location>
</feature>
<feature type="transmembrane region" description="Helical" evidence="6">
    <location>
        <begin position="242"/>
        <end position="262"/>
    </location>
</feature>
<evidence type="ECO:0000259" key="7">
    <source>
        <dbReference type="PROSITE" id="PS50850"/>
    </source>
</evidence>
<dbReference type="GO" id="GO:0022857">
    <property type="term" value="F:transmembrane transporter activity"/>
    <property type="evidence" value="ECO:0007669"/>
    <property type="project" value="InterPro"/>
</dbReference>
<protein>
    <recommendedName>
        <fullName evidence="7">Major facilitator superfamily (MFS) profile domain-containing protein</fullName>
    </recommendedName>
</protein>
<feature type="transmembrane region" description="Helical" evidence="6">
    <location>
        <begin position="133"/>
        <end position="154"/>
    </location>
</feature>
<dbReference type="GO" id="GO:0005886">
    <property type="term" value="C:plasma membrane"/>
    <property type="evidence" value="ECO:0007669"/>
    <property type="project" value="UniProtKB-SubCell"/>
</dbReference>
<feature type="transmembrane region" description="Helical" evidence="6">
    <location>
        <begin position="201"/>
        <end position="220"/>
    </location>
</feature>
<sequence length="381" mass="40092">MSHPASWKNLLALGVVYSSGYVGAMSLPLWLGGIVTKFSVEEWIAGAIGGLYFFGVFLGSITLSSRIDGMNKRKAAIAGLCMACLGIAAVIFIENLLFIAVALTISGLGFGLGLAATTATVSKMDDVQKNFSIIHFILVIFAILFFSIVPAQMASYGLNAVFFAMAFTAFIAAITAFLLFPDTPQIQGDMAPADNRSEGKISITWLAYLALFAIAFFQIGQNGVWSFIERVGDVNGFDIQEIGHVLLAGAFINILGPLAAIWIGERFGIMIPIIVSVVVLCGASVLLFTVYIPAVFIIGAILVPLTGLFAVPYMLGYIAQVDHTGKASAMAPGFMMIGNGLGPALAGMTVSAGGLAMLGPAVFIPYGAAIMIYFLLGKGKH</sequence>
<dbReference type="InterPro" id="IPR036259">
    <property type="entry name" value="MFS_trans_sf"/>
</dbReference>
<dbReference type="PROSITE" id="PS50850">
    <property type="entry name" value="MFS"/>
    <property type="match status" value="1"/>
</dbReference>
<feature type="transmembrane region" description="Helical" evidence="6">
    <location>
        <begin position="99"/>
        <end position="121"/>
    </location>
</feature>
<evidence type="ECO:0000256" key="3">
    <source>
        <dbReference type="ARBA" id="ARBA00022692"/>
    </source>
</evidence>
<feature type="transmembrane region" description="Helical" evidence="6">
    <location>
        <begin position="43"/>
        <end position="63"/>
    </location>
</feature>
<evidence type="ECO:0000256" key="6">
    <source>
        <dbReference type="SAM" id="Phobius"/>
    </source>
</evidence>
<feature type="transmembrane region" description="Helical" evidence="6">
    <location>
        <begin position="327"/>
        <end position="346"/>
    </location>
</feature>
<evidence type="ECO:0000256" key="5">
    <source>
        <dbReference type="ARBA" id="ARBA00023136"/>
    </source>
</evidence>
<dbReference type="PANTHER" id="PTHR43124:SF3">
    <property type="entry name" value="CHLORAMPHENICOL EFFLUX PUMP RV0191"/>
    <property type="match status" value="1"/>
</dbReference>
<dbReference type="SUPFAM" id="SSF103473">
    <property type="entry name" value="MFS general substrate transporter"/>
    <property type="match status" value="1"/>
</dbReference>
<name>A0A3B0RVY3_9ZZZZ</name>
<feature type="transmembrane region" description="Helical" evidence="6">
    <location>
        <begin position="12"/>
        <end position="31"/>
    </location>
</feature>
<feature type="transmembrane region" description="Helical" evidence="6">
    <location>
        <begin position="160"/>
        <end position="180"/>
    </location>
</feature>
<keyword evidence="3 6" id="KW-0812">Transmembrane</keyword>
<gene>
    <name evidence="8" type="ORF">MNBD_ALPHA01-127</name>
</gene>
<dbReference type="EMBL" id="UOEJ01000065">
    <property type="protein sequence ID" value="VAV95261.1"/>
    <property type="molecule type" value="Genomic_DNA"/>
</dbReference>
<comment type="subcellular location">
    <subcellularLocation>
        <location evidence="1">Cell membrane</location>
        <topology evidence="1">Multi-pass membrane protein</topology>
    </subcellularLocation>
</comment>
<feature type="transmembrane region" description="Helical" evidence="6">
    <location>
        <begin position="294"/>
        <end position="315"/>
    </location>
</feature>
<evidence type="ECO:0000256" key="1">
    <source>
        <dbReference type="ARBA" id="ARBA00004651"/>
    </source>
</evidence>
<evidence type="ECO:0000313" key="8">
    <source>
        <dbReference type="EMBL" id="VAV95261.1"/>
    </source>
</evidence>
<keyword evidence="2" id="KW-1003">Cell membrane</keyword>
<dbReference type="Gene3D" id="1.20.1250.20">
    <property type="entry name" value="MFS general substrate transporter like domains"/>
    <property type="match status" value="2"/>
</dbReference>
<dbReference type="AlphaFoldDB" id="A0A3B0RVY3"/>
<dbReference type="InterPro" id="IPR020846">
    <property type="entry name" value="MFS_dom"/>
</dbReference>
<evidence type="ECO:0000256" key="4">
    <source>
        <dbReference type="ARBA" id="ARBA00022989"/>
    </source>
</evidence>
<proteinExistence type="predicted"/>
<dbReference type="Pfam" id="PF07690">
    <property type="entry name" value="MFS_1"/>
    <property type="match status" value="1"/>
</dbReference>
<dbReference type="PANTHER" id="PTHR43124">
    <property type="entry name" value="PURINE EFFLUX PUMP PBUE"/>
    <property type="match status" value="1"/>
</dbReference>
<accession>A0A3B0RVY3</accession>
<dbReference type="InterPro" id="IPR011701">
    <property type="entry name" value="MFS"/>
</dbReference>
<feature type="transmembrane region" description="Helical" evidence="6">
    <location>
        <begin position="352"/>
        <end position="376"/>
    </location>
</feature>
<dbReference type="InterPro" id="IPR050189">
    <property type="entry name" value="MFS_Efflux_Transporters"/>
</dbReference>
<feature type="transmembrane region" description="Helical" evidence="6">
    <location>
        <begin position="269"/>
        <end position="288"/>
    </location>
</feature>